<sequence>MRCASRPVSSRDVRQPSADGAIQVSEWHKLAERAQVLATNALLPVPVSSKWKTDSREVASPAALRGRLLTSPACDPMLVPTDRADGRREGSGNQLSQPVASTLSAGWLVCLTPTSPNSHAHQPSLWSRDPGSVVGASITAHSISPRCSISLACCAESGCAVTAMRWGADLADEEVVEEGSTTDGPPRKDRRTGLPFVSVCVGSKEVAESGGEKT</sequence>
<accession>A0A5C5FMB1</accession>
<dbReference type="Proteomes" id="UP000311382">
    <property type="component" value="Unassembled WGS sequence"/>
</dbReference>
<feature type="region of interest" description="Disordered" evidence="1">
    <location>
        <begin position="174"/>
        <end position="195"/>
    </location>
</feature>
<name>A0A5C5FMB1_9BASI</name>
<evidence type="ECO:0000313" key="2">
    <source>
        <dbReference type="EMBL" id="TNY17930.1"/>
    </source>
</evidence>
<keyword evidence="3" id="KW-1185">Reference proteome</keyword>
<evidence type="ECO:0000256" key="1">
    <source>
        <dbReference type="SAM" id="MobiDB-lite"/>
    </source>
</evidence>
<protein>
    <submittedName>
        <fullName evidence="2">Uncharacterized protein</fullName>
    </submittedName>
</protein>
<reference evidence="2 3" key="1">
    <citation type="submission" date="2019-03" db="EMBL/GenBank/DDBJ databases">
        <title>Rhodosporidium diobovatum UCD-FST 08-225 genome sequencing, assembly, and annotation.</title>
        <authorList>
            <person name="Fakankun I.U."/>
            <person name="Fristensky B."/>
            <person name="Levin D.B."/>
        </authorList>
    </citation>
    <scope>NUCLEOTIDE SEQUENCE [LARGE SCALE GENOMIC DNA]</scope>
    <source>
        <strain evidence="2 3">UCD-FST 08-225</strain>
    </source>
</reference>
<dbReference type="AlphaFoldDB" id="A0A5C5FMB1"/>
<proteinExistence type="predicted"/>
<organism evidence="2 3">
    <name type="scientific">Rhodotorula diobovata</name>
    <dbReference type="NCBI Taxonomy" id="5288"/>
    <lineage>
        <taxon>Eukaryota</taxon>
        <taxon>Fungi</taxon>
        <taxon>Dikarya</taxon>
        <taxon>Basidiomycota</taxon>
        <taxon>Pucciniomycotina</taxon>
        <taxon>Microbotryomycetes</taxon>
        <taxon>Sporidiobolales</taxon>
        <taxon>Sporidiobolaceae</taxon>
        <taxon>Rhodotorula</taxon>
    </lineage>
</organism>
<evidence type="ECO:0000313" key="3">
    <source>
        <dbReference type="Proteomes" id="UP000311382"/>
    </source>
</evidence>
<gene>
    <name evidence="2" type="ORF">DMC30DRAFT_82852</name>
</gene>
<dbReference type="EMBL" id="SOZI01000166">
    <property type="protein sequence ID" value="TNY17930.1"/>
    <property type="molecule type" value="Genomic_DNA"/>
</dbReference>
<comment type="caution">
    <text evidence="2">The sequence shown here is derived from an EMBL/GenBank/DDBJ whole genome shotgun (WGS) entry which is preliminary data.</text>
</comment>